<dbReference type="Proteomes" id="UP000219422">
    <property type="component" value="Chromosome"/>
</dbReference>
<sequence length="64" mass="7018">MFLIDISDSLLSGVGINIIAMNINGAIQKKATPIHIRRFGSANRIRLLTKEIATSIGIKNDRRA</sequence>
<organism evidence="1 2">
    <name type="scientific">Sphingobium yanoikuyae</name>
    <name type="common">Sphingomonas yanoikuyae</name>
    <dbReference type="NCBI Taxonomy" id="13690"/>
    <lineage>
        <taxon>Bacteria</taxon>
        <taxon>Pseudomonadati</taxon>
        <taxon>Pseudomonadota</taxon>
        <taxon>Alphaproteobacteria</taxon>
        <taxon>Sphingomonadales</taxon>
        <taxon>Sphingomonadaceae</taxon>
        <taxon>Sphingobium</taxon>
    </lineage>
</organism>
<evidence type="ECO:0000313" key="2">
    <source>
        <dbReference type="Proteomes" id="UP000219422"/>
    </source>
</evidence>
<gene>
    <name evidence="1" type="ORF">A6768_10075</name>
</gene>
<proteinExistence type="predicted"/>
<dbReference type="EMBL" id="CP023741">
    <property type="protein sequence ID" value="ATI80315.1"/>
    <property type="molecule type" value="Genomic_DNA"/>
</dbReference>
<protein>
    <submittedName>
        <fullName evidence="1">Uncharacterized protein</fullName>
    </submittedName>
</protein>
<dbReference type="AlphaFoldDB" id="A0A291MZE2"/>
<evidence type="ECO:0000313" key="1">
    <source>
        <dbReference type="EMBL" id="ATI80315.1"/>
    </source>
</evidence>
<reference evidence="1 2" key="1">
    <citation type="submission" date="2017-10" db="EMBL/GenBank/DDBJ databases">
        <title>Sphingobium yanoikuyae S72.</title>
        <authorList>
            <person name="Sanchez E."/>
            <person name="Bustos P."/>
            <person name="Mendoza P."/>
            <person name="Guo X."/>
            <person name="Mendoza A."/>
        </authorList>
    </citation>
    <scope>NUCLEOTIDE SEQUENCE [LARGE SCALE GENOMIC DNA]</scope>
    <source>
        <strain evidence="1 2">S72</strain>
    </source>
</reference>
<accession>A0A291MZE2</accession>
<dbReference type="KEGG" id="sya:A6768_10075"/>
<name>A0A291MZE2_SPHYA</name>